<gene>
    <name evidence="10" type="ORF">KH265_02970</name>
</gene>
<feature type="transmembrane region" description="Helical" evidence="7">
    <location>
        <begin position="143"/>
        <end position="161"/>
    </location>
</feature>
<protein>
    <submittedName>
        <fullName evidence="10">Threonine/serine exporter family protein</fullName>
    </submittedName>
</protein>
<evidence type="ECO:0000256" key="1">
    <source>
        <dbReference type="ARBA" id="ARBA00004651"/>
    </source>
</evidence>
<dbReference type="GO" id="GO:0015744">
    <property type="term" value="P:succinate transport"/>
    <property type="evidence" value="ECO:0007669"/>
    <property type="project" value="TreeGrafter"/>
</dbReference>
<evidence type="ECO:0000313" key="11">
    <source>
        <dbReference type="Proteomes" id="UP000739069"/>
    </source>
</evidence>
<feature type="transmembrane region" description="Helical" evidence="7">
    <location>
        <begin position="351"/>
        <end position="370"/>
    </location>
</feature>
<sequence>MDHQPSNPSESAEQYYDTNTRSIYLGSSRLAHEHLVAQSQVVLRLGRILMKSGASAYRIKASMSRLAKAVGLKEHHAQVTFTEISTSSYTDGNFRTEVAEQRTMGINAHKIDQLGKFISELPERITPAEANAKLDRIDSAKPLYTRWMLALASAVACAGFAFLNRGGLVECSVVFLAAGAGQFLRSTLLKRGVSHLATWMACGFLAAGLYIAVVNVLVAAGLVSPNHMIGFISSVLFLVPGFPMVTGMLDISRMDFLAGISRLTYVGLLLLSASFAVWVLGSLFHLPLASPAPLNLDPTLYLLLQIISSGVAAAGFAMLFAASPVACVWGGVIAAVANPIRIHMVEAGMPAHMAATIAVFGVGILAEIVAPLHQRKYTRISLSVPAVVTMVPGVPFYRSMSHFASGDMYSAATGFVQSLLIFMALGMGLAFVRLLFDKNWLFDQDTQVLNRLDTDRHLR</sequence>
<reference evidence="10" key="1">
    <citation type="submission" date="2021-02" db="EMBL/GenBank/DDBJ databases">
        <title>Infant gut strain persistence is associated with maternal origin, phylogeny, and functional potential including surface adhesion and iron acquisition.</title>
        <authorList>
            <person name="Lou Y.C."/>
        </authorList>
    </citation>
    <scope>NUCLEOTIDE SEQUENCE</scope>
    <source>
        <strain evidence="10">L1_008_092G1_dasL1_008_092G1_concoct_16</strain>
    </source>
</reference>
<name>A0A943Y536_9MICC</name>
<feature type="transmembrane region" description="Helical" evidence="7">
    <location>
        <begin position="377"/>
        <end position="397"/>
    </location>
</feature>
<dbReference type="PANTHER" id="PTHR34390:SF2">
    <property type="entry name" value="SUCCINATE TRANSPORTER SUBUNIT YJJP-RELATED"/>
    <property type="match status" value="1"/>
</dbReference>
<dbReference type="InterPro" id="IPR010619">
    <property type="entry name" value="ThrE-like_N"/>
</dbReference>
<keyword evidence="4 7" id="KW-1133">Transmembrane helix</keyword>
<dbReference type="InterPro" id="IPR024528">
    <property type="entry name" value="ThrE_2"/>
</dbReference>
<feature type="transmembrane region" description="Helical" evidence="7">
    <location>
        <begin position="167"/>
        <end position="184"/>
    </location>
</feature>
<feature type="domain" description="Threonine/serine exporter-like N-terminal" evidence="8">
    <location>
        <begin position="41"/>
        <end position="280"/>
    </location>
</feature>
<evidence type="ECO:0000313" key="10">
    <source>
        <dbReference type="EMBL" id="MBS6634615.1"/>
    </source>
</evidence>
<dbReference type="GO" id="GO:0022857">
    <property type="term" value="F:transmembrane transporter activity"/>
    <property type="evidence" value="ECO:0007669"/>
    <property type="project" value="InterPro"/>
</dbReference>
<comment type="similarity">
    <text evidence="6">Belongs to the ThrE exporter (TC 2.A.79) family.</text>
</comment>
<evidence type="ECO:0000256" key="7">
    <source>
        <dbReference type="SAM" id="Phobius"/>
    </source>
</evidence>
<evidence type="ECO:0000256" key="5">
    <source>
        <dbReference type="ARBA" id="ARBA00023136"/>
    </source>
</evidence>
<feature type="domain" description="Threonine/Serine exporter ThrE" evidence="9">
    <location>
        <begin position="305"/>
        <end position="434"/>
    </location>
</feature>
<accession>A0A943Y536</accession>
<dbReference type="PANTHER" id="PTHR34390">
    <property type="entry name" value="UPF0442 PROTEIN YJJB-RELATED"/>
    <property type="match status" value="1"/>
</dbReference>
<proteinExistence type="inferred from homology"/>
<dbReference type="GO" id="GO:0005886">
    <property type="term" value="C:plasma membrane"/>
    <property type="evidence" value="ECO:0007669"/>
    <property type="project" value="UniProtKB-SubCell"/>
</dbReference>
<dbReference type="Pfam" id="PF12821">
    <property type="entry name" value="ThrE_2"/>
    <property type="match status" value="1"/>
</dbReference>
<feature type="transmembrane region" description="Helical" evidence="7">
    <location>
        <begin position="196"/>
        <end position="222"/>
    </location>
</feature>
<evidence type="ECO:0000256" key="2">
    <source>
        <dbReference type="ARBA" id="ARBA00022475"/>
    </source>
</evidence>
<feature type="transmembrane region" description="Helical" evidence="7">
    <location>
        <begin position="263"/>
        <end position="288"/>
    </location>
</feature>
<feature type="transmembrane region" description="Helical" evidence="7">
    <location>
        <begin position="228"/>
        <end position="251"/>
    </location>
</feature>
<dbReference type="EMBL" id="JAGZXI010000003">
    <property type="protein sequence ID" value="MBS6634615.1"/>
    <property type="molecule type" value="Genomic_DNA"/>
</dbReference>
<feature type="transmembrane region" description="Helical" evidence="7">
    <location>
        <begin position="409"/>
        <end position="432"/>
    </location>
</feature>
<feature type="transmembrane region" description="Helical" evidence="7">
    <location>
        <begin position="300"/>
        <end position="320"/>
    </location>
</feature>
<dbReference type="Pfam" id="PF06738">
    <property type="entry name" value="ThrE"/>
    <property type="match status" value="1"/>
</dbReference>
<keyword evidence="3 7" id="KW-0812">Transmembrane</keyword>
<keyword evidence="2" id="KW-1003">Cell membrane</keyword>
<dbReference type="AlphaFoldDB" id="A0A943Y536"/>
<keyword evidence="5 7" id="KW-0472">Membrane</keyword>
<evidence type="ECO:0000256" key="3">
    <source>
        <dbReference type="ARBA" id="ARBA00022692"/>
    </source>
</evidence>
<feature type="transmembrane region" description="Helical" evidence="7">
    <location>
        <begin position="327"/>
        <end position="345"/>
    </location>
</feature>
<organism evidence="10 11">
    <name type="scientific">Rothia mucilaginosa</name>
    <dbReference type="NCBI Taxonomy" id="43675"/>
    <lineage>
        <taxon>Bacteria</taxon>
        <taxon>Bacillati</taxon>
        <taxon>Actinomycetota</taxon>
        <taxon>Actinomycetes</taxon>
        <taxon>Micrococcales</taxon>
        <taxon>Micrococcaceae</taxon>
        <taxon>Rothia</taxon>
    </lineage>
</organism>
<dbReference type="Proteomes" id="UP000739069">
    <property type="component" value="Unassembled WGS sequence"/>
</dbReference>
<evidence type="ECO:0000259" key="9">
    <source>
        <dbReference type="Pfam" id="PF12821"/>
    </source>
</evidence>
<evidence type="ECO:0000256" key="4">
    <source>
        <dbReference type="ARBA" id="ARBA00022989"/>
    </source>
</evidence>
<evidence type="ECO:0000256" key="6">
    <source>
        <dbReference type="ARBA" id="ARBA00034125"/>
    </source>
</evidence>
<dbReference type="RefSeq" id="WP_303952228.1">
    <property type="nucleotide sequence ID" value="NZ_JAGZXI010000003.1"/>
</dbReference>
<dbReference type="InterPro" id="IPR050539">
    <property type="entry name" value="ThrE_Dicarb/AminoAcid_Exp"/>
</dbReference>
<evidence type="ECO:0000259" key="8">
    <source>
        <dbReference type="Pfam" id="PF06738"/>
    </source>
</evidence>
<comment type="caution">
    <text evidence="10">The sequence shown here is derived from an EMBL/GenBank/DDBJ whole genome shotgun (WGS) entry which is preliminary data.</text>
</comment>
<comment type="subcellular location">
    <subcellularLocation>
        <location evidence="1">Cell membrane</location>
        <topology evidence="1">Multi-pass membrane protein</topology>
    </subcellularLocation>
</comment>